<keyword evidence="1" id="KW-0472">Membrane</keyword>
<dbReference type="Proteomes" id="UP000178849">
    <property type="component" value="Unassembled WGS sequence"/>
</dbReference>
<evidence type="ECO:0000313" key="3">
    <source>
        <dbReference type="Proteomes" id="UP000178849"/>
    </source>
</evidence>
<keyword evidence="1" id="KW-1133">Transmembrane helix</keyword>
<comment type="caution">
    <text evidence="2">The sequence shown here is derived from an EMBL/GenBank/DDBJ whole genome shotgun (WGS) entry which is preliminary data.</text>
</comment>
<feature type="transmembrane region" description="Helical" evidence="1">
    <location>
        <begin position="40"/>
        <end position="64"/>
    </location>
</feature>
<dbReference type="AlphaFoldDB" id="A0A1G2BKE3"/>
<gene>
    <name evidence="2" type="ORF">A2927_02435</name>
</gene>
<proteinExistence type="predicted"/>
<feature type="transmembrane region" description="Helical" evidence="1">
    <location>
        <begin position="7"/>
        <end position="28"/>
    </location>
</feature>
<reference evidence="2 3" key="1">
    <citation type="journal article" date="2016" name="Nat. Commun.">
        <title>Thousands of microbial genomes shed light on interconnected biogeochemical processes in an aquifer system.</title>
        <authorList>
            <person name="Anantharaman K."/>
            <person name="Brown C.T."/>
            <person name="Hug L.A."/>
            <person name="Sharon I."/>
            <person name="Castelle C.J."/>
            <person name="Probst A.J."/>
            <person name="Thomas B.C."/>
            <person name="Singh A."/>
            <person name="Wilkins M.J."/>
            <person name="Karaoz U."/>
            <person name="Brodie E.L."/>
            <person name="Williams K.H."/>
            <person name="Hubbard S.S."/>
            <person name="Banfield J.F."/>
        </authorList>
    </citation>
    <scope>NUCLEOTIDE SEQUENCE [LARGE SCALE GENOMIC DNA]</scope>
</reference>
<accession>A0A1G2BKE3</accession>
<name>A0A1G2BKE3_9BACT</name>
<organism evidence="2 3">
    <name type="scientific">Candidatus Komeilibacteria bacterium RIFCSPLOWO2_01_FULL_45_10</name>
    <dbReference type="NCBI Taxonomy" id="1798550"/>
    <lineage>
        <taxon>Bacteria</taxon>
        <taxon>Candidatus Komeiliibacteriota</taxon>
    </lineage>
</organism>
<feature type="transmembrane region" description="Helical" evidence="1">
    <location>
        <begin position="102"/>
        <end position="122"/>
    </location>
</feature>
<evidence type="ECO:0000256" key="1">
    <source>
        <dbReference type="SAM" id="Phobius"/>
    </source>
</evidence>
<evidence type="ECO:0000313" key="2">
    <source>
        <dbReference type="EMBL" id="OGY89136.1"/>
    </source>
</evidence>
<dbReference type="EMBL" id="MHKL01000026">
    <property type="protein sequence ID" value="OGY89136.1"/>
    <property type="molecule type" value="Genomic_DNA"/>
</dbReference>
<keyword evidence="1" id="KW-0812">Transmembrane</keyword>
<sequence length="131" mass="14916">MTIKQYLLLMGVCTVLCWLGFLMVLFFINPEKAGNLGFTLFYASLFFALSGTLSVLSFVFRLLFTKRYTKTEEVQISFRQAVFFALVICGALFLQAQGLMTWLNTILLVALVTVVEFVIISFKKENFGQDH</sequence>
<protein>
    <submittedName>
        <fullName evidence="2">Uncharacterized protein</fullName>
    </submittedName>
</protein>
<feature type="transmembrane region" description="Helical" evidence="1">
    <location>
        <begin position="76"/>
        <end position="96"/>
    </location>
</feature>
<dbReference type="STRING" id="1798550.A2927_02435"/>